<accession>A0A7K1XVB6</accession>
<keyword evidence="1" id="KW-0732">Signal</keyword>
<sequence length="153" mass="17272">MLHLAGLLAFLLQAASCTDSALVDTNKPISNRNWSYINKITVPVTITDASKNYQVSFNLRHTSDYKYSNIFIVLSLTGPGLTPYKQRKEFQLAWPDGEWLGSGSGNLYSYQMPLTETFRFPAKGTYTFVIEQNMRDNPLREISDVGLRVAPIE</sequence>
<organism evidence="2 3">
    <name type="scientific">Hufsiella ginkgonis</name>
    <dbReference type="NCBI Taxonomy" id="2695274"/>
    <lineage>
        <taxon>Bacteria</taxon>
        <taxon>Pseudomonadati</taxon>
        <taxon>Bacteroidota</taxon>
        <taxon>Sphingobacteriia</taxon>
        <taxon>Sphingobacteriales</taxon>
        <taxon>Sphingobacteriaceae</taxon>
        <taxon>Hufsiella</taxon>
    </lineage>
</organism>
<comment type="caution">
    <text evidence="2">The sequence shown here is derived from an EMBL/GenBank/DDBJ whole genome shotgun (WGS) entry which is preliminary data.</text>
</comment>
<protein>
    <submittedName>
        <fullName evidence="2">Gliding motility lipoprotein GldH</fullName>
    </submittedName>
</protein>
<proteinExistence type="predicted"/>
<dbReference type="AlphaFoldDB" id="A0A7K1XVB6"/>
<reference evidence="2 3" key="1">
    <citation type="submission" date="2019-11" db="EMBL/GenBank/DDBJ databases">
        <title>Pedobacter sp. HMF7056 Genome sequencing and assembly.</title>
        <authorList>
            <person name="Kang H."/>
            <person name="Kim H."/>
            <person name="Joh K."/>
        </authorList>
    </citation>
    <scope>NUCLEOTIDE SEQUENCE [LARGE SCALE GENOMIC DNA]</scope>
    <source>
        <strain evidence="2 3">HMF7056</strain>
    </source>
</reference>
<dbReference type="InterPro" id="IPR020018">
    <property type="entry name" value="Motility-assoc_lipoprot_GldH"/>
</dbReference>
<keyword evidence="3" id="KW-1185">Reference proteome</keyword>
<evidence type="ECO:0000313" key="2">
    <source>
        <dbReference type="EMBL" id="MXV14709.1"/>
    </source>
</evidence>
<evidence type="ECO:0000313" key="3">
    <source>
        <dbReference type="Proteomes" id="UP000451233"/>
    </source>
</evidence>
<dbReference type="EMBL" id="WVHS01000001">
    <property type="protein sequence ID" value="MXV14709.1"/>
    <property type="molecule type" value="Genomic_DNA"/>
</dbReference>
<dbReference type="NCBIfam" id="TIGR03511">
    <property type="entry name" value="GldH_lipo"/>
    <property type="match status" value="1"/>
</dbReference>
<dbReference type="Pfam" id="PF14109">
    <property type="entry name" value="GldH_lipo"/>
    <property type="match status" value="1"/>
</dbReference>
<keyword evidence="2" id="KW-0449">Lipoprotein</keyword>
<evidence type="ECO:0000256" key="1">
    <source>
        <dbReference type="SAM" id="SignalP"/>
    </source>
</evidence>
<name>A0A7K1XVB6_9SPHI</name>
<dbReference type="Proteomes" id="UP000451233">
    <property type="component" value="Unassembled WGS sequence"/>
</dbReference>
<feature type="chain" id="PRO_5029611414" evidence="1">
    <location>
        <begin position="22"/>
        <end position="153"/>
    </location>
</feature>
<feature type="signal peptide" evidence="1">
    <location>
        <begin position="1"/>
        <end position="21"/>
    </location>
</feature>
<gene>
    <name evidence="2" type="primary">gldH</name>
    <name evidence="2" type="ORF">GS398_05315</name>
</gene>